<proteinExistence type="predicted"/>
<keyword evidence="1" id="KW-0732">Signal</keyword>
<accession>A0A1M6QX75</accession>
<evidence type="ECO:0000313" key="4">
    <source>
        <dbReference type="Proteomes" id="UP000184263"/>
    </source>
</evidence>
<feature type="chain" id="PRO_5012252034" evidence="1">
    <location>
        <begin position="28"/>
        <end position="1220"/>
    </location>
</feature>
<organism evidence="3 4">
    <name type="scientific">Selenomonas ruminantium</name>
    <dbReference type="NCBI Taxonomy" id="971"/>
    <lineage>
        <taxon>Bacteria</taxon>
        <taxon>Bacillati</taxon>
        <taxon>Bacillota</taxon>
        <taxon>Negativicutes</taxon>
        <taxon>Selenomonadales</taxon>
        <taxon>Selenomonadaceae</taxon>
        <taxon>Selenomonas</taxon>
    </lineage>
</organism>
<protein>
    <submittedName>
        <fullName evidence="3">Uncharacterized conserved protein, contains a C-terminal beta-barrel porin domain</fullName>
    </submittedName>
</protein>
<evidence type="ECO:0000259" key="2">
    <source>
        <dbReference type="PROSITE" id="PS51208"/>
    </source>
</evidence>
<dbReference type="PROSITE" id="PS51208">
    <property type="entry name" value="AUTOTRANSPORTER"/>
    <property type="match status" value="1"/>
</dbReference>
<dbReference type="PROSITE" id="PS51257">
    <property type="entry name" value="PROKAR_LIPOPROTEIN"/>
    <property type="match status" value="1"/>
</dbReference>
<dbReference type="OrthoDB" id="1659871at2"/>
<name>A0A1M6QX75_SELRU</name>
<dbReference type="EMBL" id="FRBC01000001">
    <property type="protein sequence ID" value="SHK24786.1"/>
    <property type="molecule type" value="Genomic_DNA"/>
</dbReference>
<feature type="domain" description="Autotransporter" evidence="2">
    <location>
        <begin position="952"/>
        <end position="1220"/>
    </location>
</feature>
<dbReference type="Proteomes" id="UP000184263">
    <property type="component" value="Unassembled WGS sequence"/>
</dbReference>
<dbReference type="SUPFAM" id="SSF103515">
    <property type="entry name" value="Autotransporter"/>
    <property type="match status" value="1"/>
</dbReference>
<sequence>MDRGKNKYQLIVAVTLACLGVPSLAGAYTLDYVYHDGKKFAEFIILNQGETFIKIENDSVAGPAKYTLSPLMKGAVKSGTAYWADLLGPYVKTDQPVQIVLTTDAEPNAAAIPISLSHKKGTESDVAVENYVVQGLQGKIIRADVKEFDKKLYNADDGLYVFSRVTVGQHAGANRDGANAGWWVDTDTVLPTNEQAADLVGTIRHELGHALGIMGKFQKFDSKTKTWGVNVNNPMYLTDFEFISRFDDRVKDRNEWNMHLIDQNGKTAKPGMVISTTVSINETLAAIPGLTKNDLFIVDNGASNPNLSGKKGYAFFVGDHVTEVLDGATFNGVSGLPVNAWESFLFYGFEGSHLQTTGMMSHRAYSNYTSFMEAELAVMQDLGYDLDRKAYFGYSVYGNGGVINNTNGYSARNAAGTAYMGGYSNVPLGIGLHIYGSKNTVTQSANILTRGTGATGIRVDGIENTLIIPNSTEVHADGLRGNGVLIAYGRGQKVKQSGTVTAKGQGGTGIRFDFGSSTNGAGDEYRGSYIRYKRGVDAPTGKISSAENLPLTEMNKFQYNSTADELQGAMVDSYDLSSTLQGGENAIYIGKNALVKNINLQDGAKIKGNITSDWKHFDTNGSYDAVAVVEEEAKGEALQLQYKGKKYDYNKYIPDLVTNLNFNLQDGAMLYQGNISGNDNMKLKVNSGDLVYTGTADVVNVHVSKEAGLYGGTYTVNDMTARMAEGFADNTTGKFINHGTIGAASPDSVLTVNGNLDSDGVLQAYGGGAQGNISVSGTANVEGSTVTAVNALPDETLVVLNAGAINGNVANLDGKSHAITGLLSTTGSNDGKTLKVTTHTANNFGEMTAEQAEAYDAMEGMQKNLVGDTRREEMRTLYNLNSSGVQNALTEIGASSGPQAVALTQQSTFASRVISDRLSTAFSLQPVNVNVPVSRLADGEEGEGLKLSTKLPVAQDNNAWVKFTKNWGDLKGGANYHGSAVSGGYDRKLSENWRGGLFLSYQTTGFGAPSGNGNIYDTRFGVYAGYHKNATDAYLYADYGWIKNKLRRSIGTLGLGAEAKYNSHLMEIGGEYKYDLHAADGKTWHVSPYAGFQLSWLNQGAYKENGAGIFNQQVDGKHNTYFAGQIGMEIKRYLGQGSYGMRWGVKHAFAGAAPELSFRYEGYGGKSYTLRNNQDKTHFIFSLSGETEFAKGWFLSGETLLQKGAHDKDISASVQFKRVW</sequence>
<dbReference type="Pfam" id="PF03797">
    <property type="entry name" value="Autotransporter"/>
    <property type="match status" value="1"/>
</dbReference>
<dbReference type="RefSeq" id="WP_073087821.1">
    <property type="nucleotide sequence ID" value="NZ_FRBC01000001.1"/>
</dbReference>
<dbReference type="Gene3D" id="2.40.128.130">
    <property type="entry name" value="Autotransporter beta-domain"/>
    <property type="match status" value="1"/>
</dbReference>
<dbReference type="InterPro" id="IPR005546">
    <property type="entry name" value="Autotransporte_beta"/>
</dbReference>
<dbReference type="InterPro" id="IPR036709">
    <property type="entry name" value="Autotransporte_beta_dom_sf"/>
</dbReference>
<gene>
    <name evidence="3" type="ORF">SAMN05216582_10131</name>
</gene>
<evidence type="ECO:0000313" key="3">
    <source>
        <dbReference type="EMBL" id="SHK24786.1"/>
    </source>
</evidence>
<evidence type="ECO:0000256" key="1">
    <source>
        <dbReference type="SAM" id="SignalP"/>
    </source>
</evidence>
<dbReference type="AlphaFoldDB" id="A0A1M6QX75"/>
<dbReference type="SMART" id="SM00869">
    <property type="entry name" value="Autotransporter"/>
    <property type="match status" value="1"/>
</dbReference>
<reference evidence="3 4" key="1">
    <citation type="submission" date="2016-11" db="EMBL/GenBank/DDBJ databases">
        <authorList>
            <person name="Jaros S."/>
            <person name="Januszkiewicz K."/>
            <person name="Wedrychowicz H."/>
        </authorList>
    </citation>
    <scope>NUCLEOTIDE SEQUENCE [LARGE SCALE GENOMIC DNA]</scope>
    <source>
        <strain evidence="3 4">HD4</strain>
    </source>
</reference>
<feature type="signal peptide" evidence="1">
    <location>
        <begin position="1"/>
        <end position="27"/>
    </location>
</feature>
<dbReference type="SUPFAM" id="SSF55486">
    <property type="entry name" value="Metalloproteases ('zincins'), catalytic domain"/>
    <property type="match status" value="1"/>
</dbReference>